<protein>
    <submittedName>
        <fullName evidence="2">Alkylhydroperoxidase AhpD family core domain-containing protein</fullName>
    </submittedName>
</protein>
<dbReference type="STRING" id="993073.AS029_14830"/>
<dbReference type="AlphaFoldDB" id="A0A1G6QE91"/>
<evidence type="ECO:0000313" key="2">
    <source>
        <dbReference type="EMBL" id="SDC90244.1"/>
    </source>
</evidence>
<dbReference type="PANTHER" id="PTHR33930">
    <property type="entry name" value="ALKYL HYDROPEROXIDE REDUCTASE AHPD"/>
    <property type="match status" value="1"/>
</dbReference>
<dbReference type="GO" id="GO:0051920">
    <property type="term" value="F:peroxiredoxin activity"/>
    <property type="evidence" value="ECO:0007669"/>
    <property type="project" value="InterPro"/>
</dbReference>
<dbReference type="OrthoDB" id="9801997at2"/>
<dbReference type="InterPro" id="IPR004675">
    <property type="entry name" value="AhpD_core"/>
</dbReference>
<accession>A0A1G6QE91</accession>
<dbReference type="PANTHER" id="PTHR33930:SF2">
    <property type="entry name" value="BLR3452 PROTEIN"/>
    <property type="match status" value="1"/>
</dbReference>
<keyword evidence="2" id="KW-0560">Oxidoreductase</keyword>
<dbReference type="SUPFAM" id="SSF69118">
    <property type="entry name" value="AhpD-like"/>
    <property type="match status" value="1"/>
</dbReference>
<keyword evidence="2" id="KW-0575">Peroxidase</keyword>
<feature type="domain" description="Carboxymuconolactone decarboxylase-like" evidence="1">
    <location>
        <begin position="22"/>
        <end position="104"/>
    </location>
</feature>
<dbReference type="Proteomes" id="UP000183203">
    <property type="component" value="Unassembled WGS sequence"/>
</dbReference>
<sequence>MSDFFDREGDRAYTRDYKESTPDVLAAFTHFNDAVFARDGREIPLKFRELIALAVGITTQCTYCIDGHAQAAVRAGASQAEIAEAAWVATAIRAGGGFAHGRLAFKLSGIHDEQREHVHA</sequence>
<dbReference type="Pfam" id="PF02627">
    <property type="entry name" value="CMD"/>
    <property type="match status" value="1"/>
</dbReference>
<organism evidence="2 3">
    <name type="scientific">Microbacterium enclense</name>
    <dbReference type="NCBI Taxonomy" id="993073"/>
    <lineage>
        <taxon>Bacteria</taxon>
        <taxon>Bacillati</taxon>
        <taxon>Actinomycetota</taxon>
        <taxon>Actinomycetes</taxon>
        <taxon>Micrococcales</taxon>
        <taxon>Microbacteriaceae</taxon>
        <taxon>Microbacterium</taxon>
    </lineage>
</organism>
<proteinExistence type="predicted"/>
<dbReference type="InterPro" id="IPR029032">
    <property type="entry name" value="AhpD-like"/>
</dbReference>
<dbReference type="RefSeq" id="WP_058233368.1">
    <property type="nucleotide sequence ID" value="NZ_FMYG01000008.1"/>
</dbReference>
<gene>
    <name evidence="2" type="ORF">SAMN05216418_3252</name>
</gene>
<evidence type="ECO:0000259" key="1">
    <source>
        <dbReference type="Pfam" id="PF02627"/>
    </source>
</evidence>
<dbReference type="Gene3D" id="1.20.1290.10">
    <property type="entry name" value="AhpD-like"/>
    <property type="match status" value="1"/>
</dbReference>
<dbReference type="InterPro" id="IPR003779">
    <property type="entry name" value="CMD-like"/>
</dbReference>
<name>A0A1G6QE91_9MICO</name>
<dbReference type="NCBIfam" id="TIGR00778">
    <property type="entry name" value="ahpD_dom"/>
    <property type="match status" value="1"/>
</dbReference>
<evidence type="ECO:0000313" key="3">
    <source>
        <dbReference type="Proteomes" id="UP000183203"/>
    </source>
</evidence>
<dbReference type="EMBL" id="FMYG01000008">
    <property type="protein sequence ID" value="SDC90244.1"/>
    <property type="molecule type" value="Genomic_DNA"/>
</dbReference>
<reference evidence="2 3" key="1">
    <citation type="submission" date="2016-09" db="EMBL/GenBank/DDBJ databases">
        <authorList>
            <person name="Capua I."/>
            <person name="De Benedictis P."/>
            <person name="Joannis T."/>
            <person name="Lombin L.H."/>
            <person name="Cattoli G."/>
        </authorList>
    </citation>
    <scope>NUCLEOTIDE SEQUENCE [LARGE SCALE GENOMIC DNA]</scope>
    <source>
        <strain evidence="2 3">NIO-1002</strain>
    </source>
</reference>